<dbReference type="GO" id="GO:0005634">
    <property type="term" value="C:nucleus"/>
    <property type="evidence" value="ECO:0007669"/>
    <property type="project" value="TreeGrafter"/>
</dbReference>
<keyword evidence="3" id="KW-0949">S-adenosyl-L-methionine</keyword>
<dbReference type="GO" id="GO:0042054">
    <property type="term" value="F:histone methyltransferase activity"/>
    <property type="evidence" value="ECO:0007669"/>
    <property type="project" value="TreeGrafter"/>
</dbReference>
<keyword evidence="1" id="KW-0489">Methyltransferase</keyword>
<protein>
    <recommendedName>
        <fullName evidence="4">Protein arginine N-methyltransferase domain-containing protein</fullName>
    </recommendedName>
</protein>
<dbReference type="PANTHER" id="PTHR11006:SF53">
    <property type="entry name" value="PROTEIN ARGININE N-METHYLTRANSFERASE 3"/>
    <property type="match status" value="1"/>
</dbReference>
<keyword evidence="2" id="KW-0808">Transferase</keyword>
<gene>
    <name evidence="5" type="ORF">EVOR1521_LOCUS15033</name>
</gene>
<reference evidence="5" key="1">
    <citation type="submission" date="2023-08" db="EMBL/GenBank/DDBJ databases">
        <authorList>
            <person name="Chen Y."/>
            <person name="Shah S."/>
            <person name="Dougan E. K."/>
            <person name="Thang M."/>
            <person name="Chan C."/>
        </authorList>
    </citation>
    <scope>NUCLEOTIDE SEQUENCE</scope>
</reference>
<dbReference type="Pfam" id="PF22528">
    <property type="entry name" value="PRMT_C"/>
    <property type="match status" value="1"/>
</dbReference>
<keyword evidence="6" id="KW-1185">Reference proteome</keyword>
<evidence type="ECO:0000256" key="3">
    <source>
        <dbReference type="ARBA" id="ARBA00022691"/>
    </source>
</evidence>
<evidence type="ECO:0000256" key="2">
    <source>
        <dbReference type="ARBA" id="ARBA00022679"/>
    </source>
</evidence>
<dbReference type="InterPro" id="IPR055135">
    <property type="entry name" value="PRMT_dom"/>
</dbReference>
<dbReference type="InterPro" id="IPR029063">
    <property type="entry name" value="SAM-dependent_MTases_sf"/>
</dbReference>
<sequence length="80" mass="9500">MCRYEARLEELLQARDRFLKPDGLMFPDRAKLFVSLMEDPDYKRSHYEYFGDVWGFDFSAMKEAAMSEPVVQEVNESHTK</sequence>
<dbReference type="GO" id="GO:0016274">
    <property type="term" value="F:protein-arginine N-methyltransferase activity"/>
    <property type="evidence" value="ECO:0007669"/>
    <property type="project" value="InterPro"/>
</dbReference>
<comment type="caution">
    <text evidence="5">The sequence shown here is derived from an EMBL/GenBank/DDBJ whole genome shotgun (WGS) entry which is preliminary data.</text>
</comment>
<evidence type="ECO:0000259" key="4">
    <source>
        <dbReference type="Pfam" id="PF22528"/>
    </source>
</evidence>
<evidence type="ECO:0000256" key="1">
    <source>
        <dbReference type="ARBA" id="ARBA00022603"/>
    </source>
</evidence>
<dbReference type="AlphaFoldDB" id="A0AA36IKU8"/>
<dbReference type="SUPFAM" id="SSF53335">
    <property type="entry name" value="S-adenosyl-L-methionine-dependent methyltransferases"/>
    <property type="match status" value="1"/>
</dbReference>
<dbReference type="GO" id="GO:0032259">
    <property type="term" value="P:methylation"/>
    <property type="evidence" value="ECO:0007669"/>
    <property type="project" value="UniProtKB-KW"/>
</dbReference>
<evidence type="ECO:0000313" key="5">
    <source>
        <dbReference type="EMBL" id="CAJ1389410.1"/>
    </source>
</evidence>
<organism evidence="5 6">
    <name type="scientific">Effrenium voratum</name>
    <dbReference type="NCBI Taxonomy" id="2562239"/>
    <lineage>
        <taxon>Eukaryota</taxon>
        <taxon>Sar</taxon>
        <taxon>Alveolata</taxon>
        <taxon>Dinophyceae</taxon>
        <taxon>Suessiales</taxon>
        <taxon>Symbiodiniaceae</taxon>
        <taxon>Effrenium</taxon>
    </lineage>
</organism>
<dbReference type="EMBL" id="CAUJNA010001868">
    <property type="protein sequence ID" value="CAJ1389410.1"/>
    <property type="molecule type" value="Genomic_DNA"/>
</dbReference>
<name>A0AA36IKU8_9DINO</name>
<feature type="domain" description="Protein arginine N-methyltransferase" evidence="4">
    <location>
        <begin position="28"/>
        <end position="77"/>
    </location>
</feature>
<dbReference type="InterPro" id="IPR025799">
    <property type="entry name" value="Arg_MeTrfase"/>
</dbReference>
<dbReference type="Proteomes" id="UP001178507">
    <property type="component" value="Unassembled WGS sequence"/>
</dbReference>
<dbReference type="Gene3D" id="2.70.160.11">
    <property type="entry name" value="Hnrnp arginine n-methyltransferase1"/>
    <property type="match status" value="1"/>
</dbReference>
<evidence type="ECO:0000313" key="6">
    <source>
        <dbReference type="Proteomes" id="UP001178507"/>
    </source>
</evidence>
<accession>A0AA36IKU8</accession>
<proteinExistence type="predicted"/>
<dbReference type="PANTHER" id="PTHR11006">
    <property type="entry name" value="PROTEIN ARGININE N-METHYLTRANSFERASE"/>
    <property type="match status" value="1"/>
</dbReference>